<dbReference type="AlphaFoldDB" id="A0A1X7UCY1"/>
<accession>A0A1X7UCY1</accession>
<dbReference type="EnsemblMetazoa" id="Aqu2.1.25510_001">
    <property type="protein sequence ID" value="Aqu2.1.25510_001"/>
    <property type="gene ID" value="Aqu2.1.25510"/>
</dbReference>
<protein>
    <submittedName>
        <fullName evidence="2">Uncharacterized protein</fullName>
    </submittedName>
</protein>
<reference evidence="2" key="1">
    <citation type="submission" date="2017-05" db="UniProtKB">
        <authorList>
            <consortium name="EnsemblMetazoa"/>
        </authorList>
    </citation>
    <scope>IDENTIFICATION</scope>
</reference>
<feature type="region of interest" description="Disordered" evidence="1">
    <location>
        <begin position="1"/>
        <end position="41"/>
    </location>
</feature>
<sequence>MTRRNREIHQRRRTSVKSLSSSQRRTHSLSPPPLRKHCPPTALRGLGVPFLALAFRTPGVLS</sequence>
<name>A0A1X7UCY1_AMPQE</name>
<evidence type="ECO:0000313" key="2">
    <source>
        <dbReference type="EnsemblMetazoa" id="Aqu2.1.25510_001"/>
    </source>
</evidence>
<proteinExistence type="predicted"/>
<evidence type="ECO:0000256" key="1">
    <source>
        <dbReference type="SAM" id="MobiDB-lite"/>
    </source>
</evidence>
<dbReference type="InParanoid" id="A0A1X7UCY1"/>
<organism evidence="2">
    <name type="scientific">Amphimedon queenslandica</name>
    <name type="common">Sponge</name>
    <dbReference type="NCBI Taxonomy" id="400682"/>
    <lineage>
        <taxon>Eukaryota</taxon>
        <taxon>Metazoa</taxon>
        <taxon>Porifera</taxon>
        <taxon>Demospongiae</taxon>
        <taxon>Heteroscleromorpha</taxon>
        <taxon>Haplosclerida</taxon>
        <taxon>Niphatidae</taxon>
        <taxon>Amphimedon</taxon>
    </lineage>
</organism>